<gene>
    <name evidence="1" type="ORF">UFOPK4098_01547</name>
</gene>
<dbReference type="AlphaFoldDB" id="A0A6J7RQM2"/>
<sequence>MDHAQLAHAMAHHAKVDSVTVDHAQQAHAMEHHALQLAATAVHVTAQPLVQAHRAQVDHVKVVSAVHVMVSRVVQQLLVVSLTARQRAKSATNTGATKSPGSKLPTRIGFTSINRSAIPKIMIPPVALISCTIRSVRIASRPEAPSVIRP</sequence>
<reference evidence="1" key="1">
    <citation type="submission" date="2020-05" db="EMBL/GenBank/DDBJ databases">
        <authorList>
            <person name="Chiriac C."/>
            <person name="Salcher M."/>
            <person name="Ghai R."/>
            <person name="Kavagutti S V."/>
        </authorList>
    </citation>
    <scope>NUCLEOTIDE SEQUENCE</scope>
</reference>
<dbReference type="EMBL" id="CAFBPN010000142">
    <property type="protein sequence ID" value="CAB5031044.1"/>
    <property type="molecule type" value="Genomic_DNA"/>
</dbReference>
<proteinExistence type="predicted"/>
<name>A0A6J7RQM2_9ZZZZ</name>
<protein>
    <submittedName>
        <fullName evidence="1">Unannotated protein</fullName>
    </submittedName>
</protein>
<organism evidence="1">
    <name type="scientific">freshwater metagenome</name>
    <dbReference type="NCBI Taxonomy" id="449393"/>
    <lineage>
        <taxon>unclassified sequences</taxon>
        <taxon>metagenomes</taxon>
        <taxon>ecological metagenomes</taxon>
    </lineage>
</organism>
<accession>A0A6J7RQM2</accession>
<evidence type="ECO:0000313" key="1">
    <source>
        <dbReference type="EMBL" id="CAB5031044.1"/>
    </source>
</evidence>